<evidence type="ECO:0000313" key="3">
    <source>
        <dbReference type="EMBL" id="KAG7287794.1"/>
    </source>
</evidence>
<name>A0AAD4HV35_9PEZI</name>
<organism evidence="3 4">
    <name type="scientific">Staphylotrichum longicolle</name>
    <dbReference type="NCBI Taxonomy" id="669026"/>
    <lineage>
        <taxon>Eukaryota</taxon>
        <taxon>Fungi</taxon>
        <taxon>Dikarya</taxon>
        <taxon>Ascomycota</taxon>
        <taxon>Pezizomycotina</taxon>
        <taxon>Sordariomycetes</taxon>
        <taxon>Sordariomycetidae</taxon>
        <taxon>Sordariales</taxon>
        <taxon>Chaetomiaceae</taxon>
        <taxon>Staphylotrichum</taxon>
    </lineage>
</organism>
<reference evidence="3" key="1">
    <citation type="submission" date="2023-02" db="EMBL/GenBank/DDBJ databases">
        <authorList>
            <person name="Palmer J.M."/>
        </authorList>
    </citation>
    <scope>NUCLEOTIDE SEQUENCE</scope>
    <source>
        <strain evidence="3">FW57</strain>
    </source>
</reference>
<keyword evidence="4" id="KW-1185">Reference proteome</keyword>
<dbReference type="Pfam" id="PF10521">
    <property type="entry name" value="Tti2"/>
    <property type="match status" value="2"/>
</dbReference>
<dbReference type="InterPro" id="IPR018870">
    <property type="entry name" value="Tti2"/>
</dbReference>
<dbReference type="GO" id="GO:0005634">
    <property type="term" value="C:nucleus"/>
    <property type="evidence" value="ECO:0007669"/>
    <property type="project" value="TreeGrafter"/>
</dbReference>
<gene>
    <name evidence="3" type="ORF">NEMBOFW57_007309</name>
</gene>
<proteinExistence type="inferred from homology"/>
<evidence type="ECO:0000313" key="4">
    <source>
        <dbReference type="Proteomes" id="UP001197093"/>
    </source>
</evidence>
<feature type="region of interest" description="Disordered" evidence="2">
    <location>
        <begin position="211"/>
        <end position="239"/>
    </location>
</feature>
<evidence type="ECO:0000256" key="1">
    <source>
        <dbReference type="ARBA" id="ARBA00034736"/>
    </source>
</evidence>
<evidence type="ECO:0000256" key="2">
    <source>
        <dbReference type="SAM" id="MobiDB-lite"/>
    </source>
</evidence>
<dbReference type="GO" id="GO:0110078">
    <property type="term" value="C:TTT Hsp90 cochaperone complex"/>
    <property type="evidence" value="ECO:0007669"/>
    <property type="project" value="InterPro"/>
</dbReference>
<dbReference type="Proteomes" id="UP001197093">
    <property type="component" value="Unassembled WGS sequence"/>
</dbReference>
<accession>A0AAD4HV35</accession>
<dbReference type="EMBL" id="JAHCVI010000003">
    <property type="protein sequence ID" value="KAG7287794.1"/>
    <property type="molecule type" value="Genomic_DNA"/>
</dbReference>
<dbReference type="PANTHER" id="PTHR32226">
    <property type="entry name" value="TELO2-INTERACTING PROTEIN 2"/>
    <property type="match status" value="1"/>
</dbReference>
<feature type="compositionally biased region" description="Basic and acidic residues" evidence="2">
    <location>
        <begin position="220"/>
        <end position="239"/>
    </location>
</feature>
<dbReference type="PANTHER" id="PTHR32226:SF2">
    <property type="entry name" value="TELO2-INTERACTING PROTEIN 2"/>
    <property type="match status" value="1"/>
</dbReference>
<comment type="caution">
    <text evidence="3">The sequence shown here is derived from an EMBL/GenBank/DDBJ whole genome shotgun (WGS) entry which is preliminary data.</text>
</comment>
<dbReference type="AlphaFoldDB" id="A0AAD4HV35"/>
<sequence length="520" mass="57278">MSLMQVCAWSFEGKIVELRLNVPESFSLKDLAEGARGPLAEAYSKKHKTRAGHGELISLLTCLRCEKRIAPTTPADQDAVKELVRNVAKIIAPVVTQDVGQDQSNENNEEQDQSQIEALLSVQCRSLSGLGMEIIEGFMKRVEPMQLDDEVLFAFLVYSDENKTWASPKTKETARQLLEQQFSLPGGHTKEQFLTETLLQSYLRPLFSKSKPSSITASGRKAEYADSDDRGESLPDDSARTKPWKYTDLRALPALAWAIREADHHPLRGLSFLIDFLAKFPDKTLRDTGLAQVFEDAIFPTLAFLPSLTPENESVLLLHAAYPALLRLADKKPTLGKDSVPGAPKNDLLDKMLREGVLMGYFHAKEHVKIVKVLCEETAAIVGEMGVHAVKHLKDLIPMLSSIMTDPFAPVAPATLLAAIKALQEVLANCWPRIPGSPWQDEIINALVLCWLHVAEHEHPATDKTYTQIEQELLTSSKALAAVLKSATGDDKAPATSLSTHVAPLVAKDPRLATLFPSSD</sequence>
<comment type="similarity">
    <text evidence="1">Belongs to the TTI2 family.</text>
</comment>
<protein>
    <submittedName>
        <fullName evidence="3">Uncharacterized protein</fullName>
    </submittedName>
</protein>
<dbReference type="GO" id="GO:0005829">
    <property type="term" value="C:cytosol"/>
    <property type="evidence" value="ECO:0007669"/>
    <property type="project" value="TreeGrafter"/>
</dbReference>